<dbReference type="RefSeq" id="WP_348268627.1">
    <property type="nucleotide sequence ID" value="NZ_CP121194.1"/>
</dbReference>
<organism evidence="3">
    <name type="scientific">Edaphobacter paludis</name>
    <dbReference type="NCBI Taxonomy" id="3035702"/>
    <lineage>
        <taxon>Bacteria</taxon>
        <taxon>Pseudomonadati</taxon>
        <taxon>Acidobacteriota</taxon>
        <taxon>Terriglobia</taxon>
        <taxon>Terriglobales</taxon>
        <taxon>Acidobacteriaceae</taxon>
        <taxon>Edaphobacter</taxon>
    </lineage>
</organism>
<feature type="transmembrane region" description="Helical" evidence="1">
    <location>
        <begin position="63"/>
        <end position="82"/>
    </location>
</feature>
<keyword evidence="1" id="KW-1133">Transmembrane helix</keyword>
<dbReference type="EMBL" id="CP121194">
    <property type="protein sequence ID" value="XBH11140.1"/>
    <property type="molecule type" value="Genomic_DNA"/>
</dbReference>
<dbReference type="AlphaFoldDB" id="A0AAU7D9Q2"/>
<accession>A0AAU7D0R0</accession>
<feature type="transmembrane region" description="Helical" evidence="1">
    <location>
        <begin position="12"/>
        <end position="42"/>
    </location>
</feature>
<keyword evidence="1" id="KW-0812">Transmembrane</keyword>
<sequence length="85" mass="9527">MDSTHAEMAATFLILFIAAAYVLLGTIHLAAPTKVLPIYRFLLGRRLFTRNASRFEQITPTNWKLIGAAYVIFGMILVLSLHSTF</sequence>
<evidence type="ECO:0000313" key="3">
    <source>
        <dbReference type="EMBL" id="XBH14569.1"/>
    </source>
</evidence>
<dbReference type="EMBL" id="CP121195">
    <property type="protein sequence ID" value="XBH14569.1"/>
    <property type="molecule type" value="Genomic_DNA"/>
</dbReference>
<gene>
    <name evidence="2" type="ORF">P4G45_05270</name>
    <name evidence="3" type="ORF">P8936_05240</name>
</gene>
<name>A0AAU7D9Q2_9BACT</name>
<reference evidence="3" key="1">
    <citation type="submission" date="2023-03" db="EMBL/GenBank/DDBJ databases">
        <title>Edaphobacter sp.</title>
        <authorList>
            <person name="Huber K.J."/>
            <person name="Papendorf J."/>
            <person name="Pilke C."/>
            <person name="Bunk B."/>
            <person name="Sproeer C."/>
            <person name="Pester M."/>
        </authorList>
    </citation>
    <scope>NUCLEOTIDE SEQUENCE</scope>
    <source>
        <strain evidence="2">DSM 109919</strain>
        <strain evidence="3">DSM 109920</strain>
    </source>
</reference>
<evidence type="ECO:0000313" key="2">
    <source>
        <dbReference type="EMBL" id="XBH11140.1"/>
    </source>
</evidence>
<accession>A0AAU7D9Q2</accession>
<dbReference type="KEGG" id="epl:P4G45_05270"/>
<proteinExistence type="predicted"/>
<evidence type="ECO:0000256" key="1">
    <source>
        <dbReference type="SAM" id="Phobius"/>
    </source>
</evidence>
<keyword evidence="1" id="KW-0472">Membrane</keyword>
<protein>
    <submittedName>
        <fullName evidence="3">Uncharacterized protein</fullName>
    </submittedName>
</protein>